<sequence length="490" mass="56368">MIKQFLSLEWKQFFRASYFQKGLVVKIFLILGALYFGGIALLLGGGMFFLIKKEIPEVDPVILINNYIIYWFLFEILIRYFMQQLPVMNVKPLMVIPIKRNTVIHYLLGKTTLSFFNFLSLFVFLPFSVVLLAKGYPVLNVVCWFFSIILITLSINFLNFLINKSNTVFYIAATLLLALIGLEYFEIFKASEPIGLAFNTLYSQPYLALIPLLSLMFLYNLNFKFIKNGFYLDDAVTKKIKSVEATDLSWFDRFGAIAPFLKNDIKLIWRNARPKQALMMSFVFLFYGLIFYTQDTYREMPAMLAFASMFITGGFLMTFGQLVPSWDSEYYKMLMSQNIPYRQYLESKWYLMVVAVGISFILSIPYLYFGWKIFGMIAAGALFNIGLNSFITLFGGALNRMPVELNTKAKAFGNTNGFNPTQLLIGLPKFLLPMGLFYIPYKLVNFETGIIVLGLSGVLGVVFKNFFLRKIENVYQKGKYKTIAAFGEKK</sequence>
<feature type="transmembrane region" description="Helical" evidence="1">
    <location>
        <begin position="300"/>
        <end position="323"/>
    </location>
</feature>
<feature type="transmembrane region" description="Helical" evidence="1">
    <location>
        <begin position="138"/>
        <end position="161"/>
    </location>
</feature>
<dbReference type="EMBL" id="AFXZ01000036">
    <property type="protein sequence ID" value="EGV43006.1"/>
    <property type="molecule type" value="Genomic_DNA"/>
</dbReference>
<dbReference type="RefSeq" id="WP_008637963.1">
    <property type="nucleotide sequence ID" value="NZ_AFXZ01000036.1"/>
</dbReference>
<dbReference type="PATRIC" id="fig|1046627.3.peg.2034"/>
<evidence type="ECO:0000313" key="3">
    <source>
        <dbReference type="Proteomes" id="UP000003730"/>
    </source>
</evidence>
<dbReference type="eggNOG" id="ENOG502Z8FC">
    <property type="taxonomic scope" value="Bacteria"/>
</dbReference>
<feature type="transmembrane region" description="Helical" evidence="1">
    <location>
        <begin position="205"/>
        <end position="223"/>
    </location>
</feature>
<dbReference type="Proteomes" id="UP000003730">
    <property type="component" value="Unassembled WGS sequence"/>
</dbReference>
<reference evidence="2 3" key="1">
    <citation type="journal article" date="2008" name="Int. J. Syst. Evol. Microbiol.">
        <title>Bizionia argentinensis sp. nov., isolated from surface marine water in Antarctica.</title>
        <authorList>
            <person name="Bercovich A."/>
            <person name="Vazquez S.C."/>
            <person name="Yankilevich P."/>
            <person name="Coria S.H."/>
            <person name="Foti M."/>
            <person name="Hernandez E."/>
            <person name="Vidal A."/>
            <person name="Ruberto L."/>
            <person name="Melo C."/>
            <person name="Marenssi S."/>
            <person name="Criscuolo M."/>
            <person name="Memoli M."/>
            <person name="Arguelles M."/>
            <person name="Mac Cormack W.P."/>
        </authorList>
    </citation>
    <scope>NUCLEOTIDE SEQUENCE [LARGE SCALE GENOMIC DNA]</scope>
    <source>
        <strain evidence="2 3">JUB59</strain>
    </source>
</reference>
<dbReference type="InterPro" id="IPR043742">
    <property type="entry name" value="DUF5687"/>
</dbReference>
<evidence type="ECO:0000313" key="2">
    <source>
        <dbReference type="EMBL" id="EGV43006.1"/>
    </source>
</evidence>
<dbReference type="STRING" id="1046627.BZARG_1657"/>
<evidence type="ECO:0000256" key="1">
    <source>
        <dbReference type="SAM" id="Phobius"/>
    </source>
</evidence>
<feature type="transmembrane region" description="Helical" evidence="1">
    <location>
        <begin position="63"/>
        <end position="82"/>
    </location>
</feature>
<dbReference type="AlphaFoldDB" id="G2EEU3"/>
<dbReference type="OrthoDB" id="1014144at2"/>
<feature type="transmembrane region" description="Helical" evidence="1">
    <location>
        <begin position="23"/>
        <end position="51"/>
    </location>
</feature>
<protein>
    <submittedName>
        <fullName evidence="2">Uncharacterized protein</fullName>
    </submittedName>
</protein>
<proteinExistence type="predicted"/>
<accession>G2EEU3</accession>
<feature type="transmembrane region" description="Helical" evidence="1">
    <location>
        <begin position="446"/>
        <end position="467"/>
    </location>
</feature>
<keyword evidence="1" id="KW-0812">Transmembrane</keyword>
<keyword evidence="1" id="KW-1133">Transmembrane helix</keyword>
<feature type="transmembrane region" description="Helical" evidence="1">
    <location>
        <begin position="349"/>
        <end position="368"/>
    </location>
</feature>
<feature type="transmembrane region" description="Helical" evidence="1">
    <location>
        <begin position="103"/>
        <end position="132"/>
    </location>
</feature>
<keyword evidence="3" id="KW-1185">Reference proteome</keyword>
<keyword evidence="1" id="KW-0472">Membrane</keyword>
<name>G2EEU3_9FLAO</name>
<organism evidence="2 3">
    <name type="scientific">Bizionia argentinensis JUB59</name>
    <dbReference type="NCBI Taxonomy" id="1046627"/>
    <lineage>
        <taxon>Bacteria</taxon>
        <taxon>Pseudomonadati</taxon>
        <taxon>Bacteroidota</taxon>
        <taxon>Flavobacteriia</taxon>
        <taxon>Flavobacteriales</taxon>
        <taxon>Flavobacteriaceae</taxon>
        <taxon>Bizionia</taxon>
    </lineage>
</organism>
<dbReference type="Pfam" id="PF18940">
    <property type="entry name" value="DUF5687"/>
    <property type="match status" value="1"/>
</dbReference>
<comment type="caution">
    <text evidence="2">The sequence shown here is derived from an EMBL/GenBank/DDBJ whole genome shotgun (WGS) entry which is preliminary data.</text>
</comment>
<feature type="transmembrane region" description="Helical" evidence="1">
    <location>
        <begin position="418"/>
        <end position="440"/>
    </location>
</feature>
<feature type="transmembrane region" description="Helical" evidence="1">
    <location>
        <begin position="168"/>
        <end position="185"/>
    </location>
</feature>
<feature type="transmembrane region" description="Helical" evidence="1">
    <location>
        <begin position="277"/>
        <end position="294"/>
    </location>
</feature>
<gene>
    <name evidence="2" type="ORF">BZARG_1657</name>
</gene>
<feature type="transmembrane region" description="Helical" evidence="1">
    <location>
        <begin position="374"/>
        <end position="398"/>
    </location>
</feature>